<dbReference type="PANTHER" id="PTHR48041:SF63">
    <property type="entry name" value="EARLY GENE AT 23, ISOFORM C"/>
    <property type="match status" value="1"/>
</dbReference>
<dbReference type="InterPro" id="IPR027417">
    <property type="entry name" value="P-loop_NTPase"/>
</dbReference>
<dbReference type="GO" id="GO:0042626">
    <property type="term" value="F:ATPase-coupled transmembrane transporter activity"/>
    <property type="evidence" value="ECO:0007669"/>
    <property type="project" value="TreeGrafter"/>
</dbReference>
<dbReference type="PANTHER" id="PTHR48041">
    <property type="entry name" value="ABC TRANSPORTER G FAMILY MEMBER 28"/>
    <property type="match status" value="1"/>
</dbReference>
<evidence type="ECO:0000313" key="9">
    <source>
        <dbReference type="Proteomes" id="UP001174909"/>
    </source>
</evidence>
<name>A0AA35TTT6_GEOBA</name>
<organism evidence="8 9">
    <name type="scientific">Geodia barretti</name>
    <name type="common">Barrett's horny sponge</name>
    <dbReference type="NCBI Taxonomy" id="519541"/>
    <lineage>
        <taxon>Eukaryota</taxon>
        <taxon>Metazoa</taxon>
        <taxon>Porifera</taxon>
        <taxon>Demospongiae</taxon>
        <taxon>Heteroscleromorpha</taxon>
        <taxon>Tetractinellida</taxon>
        <taxon>Astrophorina</taxon>
        <taxon>Geodiidae</taxon>
        <taxon>Geodia</taxon>
    </lineage>
</organism>
<reference evidence="8" key="1">
    <citation type="submission" date="2023-03" db="EMBL/GenBank/DDBJ databases">
        <authorList>
            <person name="Steffen K."/>
            <person name="Cardenas P."/>
        </authorList>
    </citation>
    <scope>NUCLEOTIDE SEQUENCE</scope>
</reference>
<dbReference type="InterPro" id="IPR003439">
    <property type="entry name" value="ABC_transporter-like_ATP-bd"/>
</dbReference>
<evidence type="ECO:0000256" key="4">
    <source>
        <dbReference type="ARBA" id="ARBA00022692"/>
    </source>
</evidence>
<proteinExistence type="inferred from homology"/>
<dbReference type="Pfam" id="PF00005">
    <property type="entry name" value="ABC_tran"/>
    <property type="match status" value="1"/>
</dbReference>
<keyword evidence="6" id="KW-0472">Membrane</keyword>
<dbReference type="AlphaFoldDB" id="A0AA35TTT6"/>
<keyword evidence="9" id="KW-1185">Reference proteome</keyword>
<dbReference type="GO" id="GO:0005524">
    <property type="term" value="F:ATP binding"/>
    <property type="evidence" value="ECO:0007669"/>
    <property type="project" value="InterPro"/>
</dbReference>
<comment type="subcellular location">
    <subcellularLocation>
        <location evidence="1">Membrane</location>
        <topology evidence="1">Multi-pass membrane protein</topology>
    </subcellularLocation>
</comment>
<gene>
    <name evidence="8" type="ORF">GBAR_LOCUS29323</name>
</gene>
<evidence type="ECO:0000256" key="3">
    <source>
        <dbReference type="ARBA" id="ARBA00022448"/>
    </source>
</evidence>
<comment type="caution">
    <text evidence="8">The sequence shown here is derived from an EMBL/GenBank/DDBJ whole genome shotgun (WGS) entry which is preliminary data.</text>
</comment>
<evidence type="ECO:0000259" key="7">
    <source>
        <dbReference type="Pfam" id="PF00005"/>
    </source>
</evidence>
<evidence type="ECO:0000256" key="6">
    <source>
        <dbReference type="ARBA" id="ARBA00023136"/>
    </source>
</evidence>
<keyword evidence="3" id="KW-0813">Transport</keyword>
<evidence type="ECO:0000256" key="2">
    <source>
        <dbReference type="ARBA" id="ARBA00005814"/>
    </source>
</evidence>
<dbReference type="GO" id="GO:0005886">
    <property type="term" value="C:plasma membrane"/>
    <property type="evidence" value="ECO:0007669"/>
    <property type="project" value="TreeGrafter"/>
</dbReference>
<accession>A0AA35TTT6</accession>
<dbReference type="Proteomes" id="UP001174909">
    <property type="component" value="Unassembled WGS sequence"/>
</dbReference>
<dbReference type="GO" id="GO:0016887">
    <property type="term" value="F:ATP hydrolysis activity"/>
    <property type="evidence" value="ECO:0007669"/>
    <property type="project" value="InterPro"/>
</dbReference>
<protein>
    <submittedName>
        <fullName evidence="8">ABC transporter G family member 27</fullName>
    </submittedName>
</protein>
<evidence type="ECO:0000313" key="8">
    <source>
        <dbReference type="EMBL" id="CAI8053644.1"/>
    </source>
</evidence>
<feature type="non-terminal residue" evidence="8">
    <location>
        <position position="1"/>
    </location>
</feature>
<comment type="similarity">
    <text evidence="2">Belongs to the ABC transporter superfamily. ABCG family. Eye pigment precursor importer (TC 3.A.1.204) subfamily.</text>
</comment>
<evidence type="ECO:0000256" key="1">
    <source>
        <dbReference type="ARBA" id="ARBA00004141"/>
    </source>
</evidence>
<dbReference type="InterPro" id="IPR050352">
    <property type="entry name" value="ABCG_transporters"/>
</dbReference>
<dbReference type="EMBL" id="CASHTH010004111">
    <property type="protein sequence ID" value="CAI8053644.1"/>
    <property type="molecule type" value="Genomic_DNA"/>
</dbReference>
<keyword evidence="5" id="KW-1133">Transmembrane helix</keyword>
<feature type="domain" description="ABC transporter" evidence="7">
    <location>
        <begin position="41"/>
        <end position="88"/>
    </location>
</feature>
<sequence>MGDAEVEDAGAAAPELKTAGSAEMVFQHVCVDANGKRILWDVSGKALPGQMLALMGPSGSGKTTLLNALSGRMSLASGRVEINSVPLSK</sequence>
<evidence type="ECO:0000256" key="5">
    <source>
        <dbReference type="ARBA" id="ARBA00022989"/>
    </source>
</evidence>
<dbReference type="Gene3D" id="3.40.50.300">
    <property type="entry name" value="P-loop containing nucleotide triphosphate hydrolases"/>
    <property type="match status" value="1"/>
</dbReference>
<dbReference type="SUPFAM" id="SSF52540">
    <property type="entry name" value="P-loop containing nucleoside triphosphate hydrolases"/>
    <property type="match status" value="1"/>
</dbReference>
<keyword evidence="4" id="KW-0812">Transmembrane</keyword>